<dbReference type="PANTHER" id="PTHR48050">
    <property type="entry name" value="STEROL 3-BETA-GLUCOSYLTRANSFERASE"/>
    <property type="match status" value="1"/>
</dbReference>
<dbReference type="EMBL" id="RHLK01000002">
    <property type="protein sequence ID" value="MVO98874.1"/>
    <property type="molecule type" value="Genomic_DNA"/>
</dbReference>
<comment type="caution">
    <text evidence="3">The sequence shown here is derived from an EMBL/GenBank/DDBJ whole genome shotgun (WGS) entry which is preliminary data.</text>
</comment>
<dbReference type="GO" id="GO:0033072">
    <property type="term" value="P:vancomycin biosynthetic process"/>
    <property type="evidence" value="ECO:0007669"/>
    <property type="project" value="UniProtKB-ARBA"/>
</dbReference>
<dbReference type="Gene3D" id="3.40.50.2000">
    <property type="entry name" value="Glycogen Phosphorylase B"/>
    <property type="match status" value="2"/>
</dbReference>
<dbReference type="PANTHER" id="PTHR48050:SF13">
    <property type="entry name" value="STEROL 3-BETA-GLUCOSYLTRANSFERASE UGT80A2"/>
    <property type="match status" value="1"/>
</dbReference>
<dbReference type="GO" id="GO:0008194">
    <property type="term" value="F:UDP-glycosyltransferase activity"/>
    <property type="evidence" value="ECO:0007669"/>
    <property type="project" value="InterPro"/>
</dbReference>
<dbReference type="SUPFAM" id="SSF53756">
    <property type="entry name" value="UDP-Glycosyltransferase/glycogen phosphorylase"/>
    <property type="match status" value="1"/>
</dbReference>
<reference evidence="3 4" key="1">
    <citation type="journal article" date="2019" name="Microorganisms">
        <title>Paenibacillus lutrae sp. nov., A Chitinolytic Species Isolated from A River Otter in Castril Natural Park, Granada, Spain.</title>
        <authorList>
            <person name="Rodriguez M."/>
            <person name="Reina J.C."/>
            <person name="Bejar V."/>
            <person name="Llamas I."/>
        </authorList>
    </citation>
    <scope>NUCLEOTIDE SEQUENCE [LARGE SCALE GENOMIC DNA]</scope>
    <source>
        <strain evidence="3 4">N10</strain>
    </source>
</reference>
<name>A0A7X3FFT9_9BACL</name>
<evidence type="ECO:0000313" key="3">
    <source>
        <dbReference type="EMBL" id="MVO98874.1"/>
    </source>
</evidence>
<dbReference type="GO" id="GO:0016758">
    <property type="term" value="F:hexosyltransferase activity"/>
    <property type="evidence" value="ECO:0007669"/>
    <property type="project" value="InterPro"/>
</dbReference>
<sequence length="384" mass="42104">MAKVYIAVQRVLGHVYPALGIGQQLQKRGHVVTILTHSSNEMLVRRAGLDFLPAQWGKFPEKFVYEQTMEIHAYAAGGSPDLLICDSSQAAPAYAAEMLGMPWISLQTTVPYPDFLLPGSRTVQERMRKVYEAELNHVRQRLGLAPLSDPLRTRGDLAGLSPRLHLVNAVSLLFPGVESLPAQTKFAGNCVPDTGGQREAVPLLEPARGKPVVLVCASSTGRHDSREIMNRYIWAAAWLAGEGAFELIVSEHQPYQGRQPLPANVHWISEYPNHDRLMPMADAVLTHGGCGTLQTVMKHGLPMLIVPLASDQELLASRCVELGFARAMGAEEISRQRILTELEALLLPGSPLRYRAKQTAELAELRSPGDVAADEIESFLTNTV</sequence>
<evidence type="ECO:0000313" key="4">
    <source>
        <dbReference type="Proteomes" id="UP000490800"/>
    </source>
</evidence>
<dbReference type="RefSeq" id="WP_157333406.1">
    <property type="nucleotide sequence ID" value="NZ_RHLK01000002.1"/>
</dbReference>
<dbReference type="InterPro" id="IPR004276">
    <property type="entry name" value="GlycoTrans_28_N"/>
</dbReference>
<dbReference type="Pfam" id="PF03033">
    <property type="entry name" value="Glyco_transf_28"/>
    <property type="match status" value="1"/>
</dbReference>
<dbReference type="Proteomes" id="UP000490800">
    <property type="component" value="Unassembled WGS sequence"/>
</dbReference>
<proteinExistence type="predicted"/>
<accession>A0A7X3FFT9</accession>
<dbReference type="InterPro" id="IPR010610">
    <property type="entry name" value="EryCIII-like_C"/>
</dbReference>
<organism evidence="3 4">
    <name type="scientific">Paenibacillus lutrae</name>
    <dbReference type="NCBI Taxonomy" id="2078573"/>
    <lineage>
        <taxon>Bacteria</taxon>
        <taxon>Bacillati</taxon>
        <taxon>Bacillota</taxon>
        <taxon>Bacilli</taxon>
        <taxon>Bacillales</taxon>
        <taxon>Paenibacillaceae</taxon>
        <taxon>Paenibacillus</taxon>
    </lineage>
</organism>
<evidence type="ECO:0000259" key="1">
    <source>
        <dbReference type="Pfam" id="PF03033"/>
    </source>
</evidence>
<keyword evidence="3" id="KW-0808">Transferase</keyword>
<dbReference type="InterPro" id="IPR050426">
    <property type="entry name" value="Glycosyltransferase_28"/>
</dbReference>
<dbReference type="Pfam" id="PF06722">
    <property type="entry name" value="EryCIII-like_C"/>
    <property type="match status" value="1"/>
</dbReference>
<evidence type="ECO:0000259" key="2">
    <source>
        <dbReference type="Pfam" id="PF06722"/>
    </source>
</evidence>
<dbReference type="GO" id="GO:0005975">
    <property type="term" value="P:carbohydrate metabolic process"/>
    <property type="evidence" value="ECO:0007669"/>
    <property type="project" value="InterPro"/>
</dbReference>
<dbReference type="OrthoDB" id="6620093at2"/>
<dbReference type="InterPro" id="IPR002213">
    <property type="entry name" value="UDP_glucos_trans"/>
</dbReference>
<protein>
    <submittedName>
        <fullName evidence="3">Glycosyltransferase</fullName>
    </submittedName>
</protein>
<gene>
    <name evidence="3" type="ORF">EDM21_04965</name>
</gene>
<dbReference type="AlphaFoldDB" id="A0A7X3FFT9"/>
<keyword evidence="4" id="KW-1185">Reference proteome</keyword>
<dbReference type="CDD" id="cd03784">
    <property type="entry name" value="GT1_Gtf-like"/>
    <property type="match status" value="1"/>
</dbReference>
<feature type="domain" description="Erythromycin biosynthesis protein CIII-like C-terminal" evidence="2">
    <location>
        <begin position="246"/>
        <end position="372"/>
    </location>
</feature>
<feature type="domain" description="Glycosyltransferase family 28 N-terminal" evidence="1">
    <location>
        <begin position="13"/>
        <end position="70"/>
    </location>
</feature>